<gene>
    <name evidence="1" type="ORF">CYLTODRAFT_203466</name>
</gene>
<dbReference type="SUPFAM" id="SSF52047">
    <property type="entry name" value="RNI-like"/>
    <property type="match status" value="1"/>
</dbReference>
<dbReference type="Proteomes" id="UP000054007">
    <property type="component" value="Unassembled WGS sequence"/>
</dbReference>
<dbReference type="Gene3D" id="3.80.10.10">
    <property type="entry name" value="Ribonuclease Inhibitor"/>
    <property type="match status" value="1"/>
</dbReference>
<evidence type="ECO:0000313" key="2">
    <source>
        <dbReference type="Proteomes" id="UP000054007"/>
    </source>
</evidence>
<reference evidence="1 2" key="1">
    <citation type="journal article" date="2015" name="Fungal Genet. Biol.">
        <title>Evolution of novel wood decay mechanisms in Agaricales revealed by the genome sequences of Fistulina hepatica and Cylindrobasidium torrendii.</title>
        <authorList>
            <person name="Floudas D."/>
            <person name="Held B.W."/>
            <person name="Riley R."/>
            <person name="Nagy L.G."/>
            <person name="Koehler G."/>
            <person name="Ransdell A.S."/>
            <person name="Younus H."/>
            <person name="Chow J."/>
            <person name="Chiniquy J."/>
            <person name="Lipzen A."/>
            <person name="Tritt A."/>
            <person name="Sun H."/>
            <person name="Haridas S."/>
            <person name="LaButti K."/>
            <person name="Ohm R.A."/>
            <person name="Kues U."/>
            <person name="Blanchette R.A."/>
            <person name="Grigoriev I.V."/>
            <person name="Minto R.E."/>
            <person name="Hibbett D.S."/>
        </authorList>
    </citation>
    <scope>NUCLEOTIDE SEQUENCE [LARGE SCALE GENOMIC DNA]</scope>
    <source>
        <strain evidence="1 2">FP15055 ss-10</strain>
    </source>
</reference>
<dbReference type="AlphaFoldDB" id="A0A0D7AX03"/>
<proteinExistence type="predicted"/>
<sequence length="371" mass="41118">MPAIPLEIFEAIVANLQDDRESAVACSLVASAWLVIARPLFFRVVLTPLNVDEFISLASHPLSFIPVSLRDLAVTRNWDLIQVETFPELPHVTCLIAHNMHYSPTQLRPILAGLPALTNLFLDAIDFDSFLNFTAVVNAFPALELLSLSDISWEDLTWEGWPAAGAPAPTLKNLVLKQCYQHDVFSWFLSMPDPPLIAHLNLSSSVSPSGVPSIAQYLQRVGPQLRTLRLGFESFDAGGDAEDFVKGVNLEANAAGLKELWVDSFIGSWEITQVSTAGKWIIRLLEQLQTAPQRVLSLVVLEICGDVDAQSCEVNWKRLEKVLIRLDVKVILRVTTQADGLAKMDKSLAKKLPKLVAQKTLSIEYVVYTHE</sequence>
<organism evidence="1 2">
    <name type="scientific">Cylindrobasidium torrendii FP15055 ss-10</name>
    <dbReference type="NCBI Taxonomy" id="1314674"/>
    <lineage>
        <taxon>Eukaryota</taxon>
        <taxon>Fungi</taxon>
        <taxon>Dikarya</taxon>
        <taxon>Basidiomycota</taxon>
        <taxon>Agaricomycotina</taxon>
        <taxon>Agaricomycetes</taxon>
        <taxon>Agaricomycetidae</taxon>
        <taxon>Agaricales</taxon>
        <taxon>Marasmiineae</taxon>
        <taxon>Physalacriaceae</taxon>
        <taxon>Cylindrobasidium</taxon>
    </lineage>
</organism>
<evidence type="ECO:0000313" key="1">
    <source>
        <dbReference type="EMBL" id="KIY61811.1"/>
    </source>
</evidence>
<dbReference type="InterPro" id="IPR032675">
    <property type="entry name" value="LRR_dom_sf"/>
</dbReference>
<accession>A0A0D7AX03</accession>
<keyword evidence="2" id="KW-1185">Reference proteome</keyword>
<dbReference type="EMBL" id="KN880867">
    <property type="protein sequence ID" value="KIY61811.1"/>
    <property type="molecule type" value="Genomic_DNA"/>
</dbReference>
<dbReference type="OrthoDB" id="2789810at2759"/>
<protein>
    <recommendedName>
        <fullName evidence="3">F-box domain-containing protein</fullName>
    </recommendedName>
</protein>
<evidence type="ECO:0008006" key="3">
    <source>
        <dbReference type="Google" id="ProtNLM"/>
    </source>
</evidence>
<name>A0A0D7AX03_9AGAR</name>